<evidence type="ECO:0000259" key="2">
    <source>
        <dbReference type="Pfam" id="PF00042"/>
    </source>
</evidence>
<name>A0AAD4NFD9_9BILA</name>
<keyword evidence="4" id="KW-1185">Reference proteome</keyword>
<dbReference type="GO" id="GO:0005344">
    <property type="term" value="F:oxygen carrier activity"/>
    <property type="evidence" value="ECO:0007669"/>
    <property type="project" value="UniProtKB-KW"/>
</dbReference>
<keyword evidence="1" id="KW-0813">Transport</keyword>
<dbReference type="SUPFAM" id="SSF46458">
    <property type="entry name" value="Globin-like"/>
    <property type="match status" value="1"/>
</dbReference>
<keyword evidence="1" id="KW-0349">Heme</keyword>
<dbReference type="EMBL" id="JAKKPZ010000002">
    <property type="protein sequence ID" value="KAI1726447.1"/>
    <property type="molecule type" value="Genomic_DNA"/>
</dbReference>
<keyword evidence="1" id="KW-0561">Oxygen transport</keyword>
<evidence type="ECO:0000313" key="4">
    <source>
        <dbReference type="Proteomes" id="UP001201812"/>
    </source>
</evidence>
<dbReference type="GO" id="GO:0020037">
    <property type="term" value="F:heme binding"/>
    <property type="evidence" value="ECO:0007669"/>
    <property type="project" value="InterPro"/>
</dbReference>
<protein>
    <recommendedName>
        <fullName evidence="2">Globin domain-containing protein</fullName>
    </recommendedName>
</protein>
<dbReference type="InterPro" id="IPR000971">
    <property type="entry name" value="Globin"/>
</dbReference>
<dbReference type="GO" id="GO:0019825">
    <property type="term" value="F:oxygen binding"/>
    <property type="evidence" value="ECO:0007669"/>
    <property type="project" value="InterPro"/>
</dbReference>
<feature type="domain" description="Globin" evidence="2">
    <location>
        <begin position="24"/>
        <end position="136"/>
    </location>
</feature>
<gene>
    <name evidence="3" type="ORF">DdX_03167</name>
</gene>
<keyword evidence="1" id="KW-0479">Metal-binding</keyword>
<dbReference type="InterPro" id="IPR009050">
    <property type="entry name" value="Globin-like_sf"/>
</dbReference>
<dbReference type="InterPro" id="IPR012292">
    <property type="entry name" value="Globin/Proto"/>
</dbReference>
<keyword evidence="1" id="KW-0408">Iron</keyword>
<reference evidence="3" key="1">
    <citation type="submission" date="2022-01" db="EMBL/GenBank/DDBJ databases">
        <title>Genome Sequence Resource for Two Populations of Ditylenchus destructor, the Migratory Endoparasitic Phytonematode.</title>
        <authorList>
            <person name="Zhang H."/>
            <person name="Lin R."/>
            <person name="Xie B."/>
        </authorList>
    </citation>
    <scope>NUCLEOTIDE SEQUENCE</scope>
    <source>
        <strain evidence="3">BazhouSP</strain>
    </source>
</reference>
<sequence>MVVNADLLKKHASQLKVTKDSGADYYKELFTKHPELGDLYGAPDPDMIARAQKFIMFAMNELQFFISLPINFGQERPWRSALSNFKEHYGDVDVPLKEFNKTIDAFLVVMAKHAGGLNAEQKKSWEELLAKAYSDMKAWGWL</sequence>
<dbReference type="Gene3D" id="1.10.490.10">
    <property type="entry name" value="Globins"/>
    <property type="match status" value="1"/>
</dbReference>
<evidence type="ECO:0000256" key="1">
    <source>
        <dbReference type="RuleBase" id="RU000356"/>
    </source>
</evidence>
<dbReference type="Pfam" id="PF00042">
    <property type="entry name" value="Globin"/>
    <property type="match status" value="1"/>
</dbReference>
<comment type="caution">
    <text evidence="3">The sequence shown here is derived from an EMBL/GenBank/DDBJ whole genome shotgun (WGS) entry which is preliminary data.</text>
</comment>
<comment type="similarity">
    <text evidence="1">Belongs to the globin family.</text>
</comment>
<accession>A0AAD4NFD9</accession>
<dbReference type="Proteomes" id="UP001201812">
    <property type="component" value="Unassembled WGS sequence"/>
</dbReference>
<organism evidence="3 4">
    <name type="scientific">Ditylenchus destructor</name>
    <dbReference type="NCBI Taxonomy" id="166010"/>
    <lineage>
        <taxon>Eukaryota</taxon>
        <taxon>Metazoa</taxon>
        <taxon>Ecdysozoa</taxon>
        <taxon>Nematoda</taxon>
        <taxon>Chromadorea</taxon>
        <taxon>Rhabditida</taxon>
        <taxon>Tylenchina</taxon>
        <taxon>Tylenchomorpha</taxon>
        <taxon>Sphaerularioidea</taxon>
        <taxon>Anguinidae</taxon>
        <taxon>Anguininae</taxon>
        <taxon>Ditylenchus</taxon>
    </lineage>
</organism>
<proteinExistence type="inferred from homology"/>
<evidence type="ECO:0000313" key="3">
    <source>
        <dbReference type="EMBL" id="KAI1726447.1"/>
    </source>
</evidence>
<dbReference type="AlphaFoldDB" id="A0AAD4NFD9"/>